<dbReference type="AlphaFoldDB" id="A0A6J8B0U8"/>
<keyword evidence="1" id="KW-1015">Disulfide bond</keyword>
<accession>A0A6J8B0U8</accession>
<organism evidence="5 6">
    <name type="scientific">Mytilus coruscus</name>
    <name type="common">Sea mussel</name>
    <dbReference type="NCBI Taxonomy" id="42192"/>
    <lineage>
        <taxon>Eukaryota</taxon>
        <taxon>Metazoa</taxon>
        <taxon>Spiralia</taxon>
        <taxon>Lophotrochozoa</taxon>
        <taxon>Mollusca</taxon>
        <taxon>Bivalvia</taxon>
        <taxon>Autobranchia</taxon>
        <taxon>Pteriomorphia</taxon>
        <taxon>Mytilida</taxon>
        <taxon>Mytiloidea</taxon>
        <taxon>Mytilidae</taxon>
        <taxon>Mytilinae</taxon>
        <taxon>Mytilus</taxon>
    </lineage>
</organism>
<reference evidence="5 6" key="1">
    <citation type="submission" date="2020-06" db="EMBL/GenBank/DDBJ databases">
        <authorList>
            <person name="Li R."/>
            <person name="Bekaert M."/>
        </authorList>
    </citation>
    <scope>NUCLEOTIDE SEQUENCE [LARGE SCALE GENOMIC DNA]</scope>
    <source>
        <strain evidence="6">wild</strain>
    </source>
</reference>
<name>A0A6J8B0U8_MYTCO</name>
<evidence type="ECO:0000313" key="5">
    <source>
        <dbReference type="EMBL" id="CAC5375647.1"/>
    </source>
</evidence>
<protein>
    <recommendedName>
        <fullName evidence="4">ShKT domain-containing protein</fullName>
    </recommendedName>
</protein>
<feature type="domain" description="ShKT" evidence="4">
    <location>
        <begin position="94"/>
        <end position="128"/>
    </location>
</feature>
<dbReference type="EMBL" id="CACVKT020002154">
    <property type="protein sequence ID" value="CAC5375647.1"/>
    <property type="molecule type" value="Genomic_DNA"/>
</dbReference>
<gene>
    <name evidence="5" type="ORF">MCOR_12589</name>
</gene>
<comment type="caution">
    <text evidence="1">Lacks conserved residue(s) required for the propagation of feature annotation.</text>
</comment>
<dbReference type="OrthoDB" id="6144913at2759"/>
<dbReference type="PROSITE" id="PS51670">
    <property type="entry name" value="SHKT"/>
    <property type="match status" value="1"/>
</dbReference>
<evidence type="ECO:0000256" key="1">
    <source>
        <dbReference type="PROSITE-ProRule" id="PRU01005"/>
    </source>
</evidence>
<evidence type="ECO:0000256" key="2">
    <source>
        <dbReference type="SAM" id="MobiDB-lite"/>
    </source>
</evidence>
<feature type="region of interest" description="Disordered" evidence="2">
    <location>
        <begin position="139"/>
        <end position="161"/>
    </location>
</feature>
<evidence type="ECO:0000313" key="6">
    <source>
        <dbReference type="Proteomes" id="UP000507470"/>
    </source>
</evidence>
<dbReference type="InterPro" id="IPR003582">
    <property type="entry name" value="ShKT_dom"/>
</dbReference>
<dbReference type="CDD" id="cd00117">
    <property type="entry name" value="TFP"/>
    <property type="match status" value="1"/>
</dbReference>
<keyword evidence="3" id="KW-0732">Signal</keyword>
<dbReference type="Proteomes" id="UP000507470">
    <property type="component" value="Unassembled WGS sequence"/>
</dbReference>
<dbReference type="Pfam" id="PF01549">
    <property type="entry name" value="ShK"/>
    <property type="match status" value="1"/>
</dbReference>
<evidence type="ECO:0000259" key="4">
    <source>
        <dbReference type="PROSITE" id="PS51670"/>
    </source>
</evidence>
<feature type="signal peptide" evidence="3">
    <location>
        <begin position="1"/>
        <end position="20"/>
    </location>
</feature>
<feature type="chain" id="PRO_5027063206" description="ShKT domain-containing protein" evidence="3">
    <location>
        <begin position="21"/>
        <end position="288"/>
    </location>
</feature>
<keyword evidence="6" id="KW-1185">Reference proteome</keyword>
<evidence type="ECO:0000256" key="3">
    <source>
        <dbReference type="SAM" id="SignalP"/>
    </source>
</evidence>
<feature type="compositionally biased region" description="Low complexity" evidence="2">
    <location>
        <begin position="139"/>
        <end position="160"/>
    </location>
</feature>
<feature type="disulfide bond" evidence="1">
    <location>
        <begin position="94"/>
        <end position="128"/>
    </location>
</feature>
<sequence length="288" mass="31678">MIYKTLLAFVILHIIVDGHTNPPPDKDFVCDTYPCHNDEICRLNNINGAIRGQCMSDPSQHGINVSINDPSQHGINVSRNDVSQHGVPTLNPLCIDHDTRCASFKDQLCHATAHAYVIATCARTCNRCDEYIAPASTIQQTTSTTTTPKTTPRTLQPTTSAASLTTDTRPVKCNTCGDIDNYIPCFSRDVFRNQSSDCPAGHNFCMTDIFTDADGNSDLFKRCVTEQTCNAKWTNDSAKFDYCRKYGVVTSDNAYECHFCCTGDGCNTNIKPSDTTLVVPHAFLIVGK</sequence>
<proteinExistence type="predicted"/>